<evidence type="ECO:0000313" key="1">
    <source>
        <dbReference type="EMBL" id="KIM68027.1"/>
    </source>
</evidence>
<dbReference type="EMBL" id="KN822010">
    <property type="protein sequence ID" value="KIM68027.1"/>
    <property type="molecule type" value="Genomic_DNA"/>
</dbReference>
<accession>A0A0C3ASV2</accession>
<dbReference type="InParanoid" id="A0A0C3ASV2"/>
<evidence type="ECO:0000313" key="2">
    <source>
        <dbReference type="Proteomes" id="UP000053989"/>
    </source>
</evidence>
<protein>
    <submittedName>
        <fullName evidence="1">Uncharacterized protein</fullName>
    </submittedName>
</protein>
<name>A0A0C3ASV2_9AGAM</name>
<dbReference type="STRING" id="1036808.A0A0C3ASV2"/>
<dbReference type="AlphaFoldDB" id="A0A0C3ASV2"/>
<organism evidence="1 2">
    <name type="scientific">Scleroderma citrinum Foug A</name>
    <dbReference type="NCBI Taxonomy" id="1036808"/>
    <lineage>
        <taxon>Eukaryota</taxon>
        <taxon>Fungi</taxon>
        <taxon>Dikarya</taxon>
        <taxon>Basidiomycota</taxon>
        <taxon>Agaricomycotina</taxon>
        <taxon>Agaricomycetes</taxon>
        <taxon>Agaricomycetidae</taxon>
        <taxon>Boletales</taxon>
        <taxon>Sclerodermatineae</taxon>
        <taxon>Sclerodermataceae</taxon>
        <taxon>Scleroderma</taxon>
    </lineage>
</organism>
<keyword evidence="2" id="KW-1185">Reference proteome</keyword>
<dbReference type="PANTHER" id="PTHR33096">
    <property type="entry name" value="CXC2 DOMAIN-CONTAINING PROTEIN"/>
    <property type="match status" value="1"/>
</dbReference>
<reference evidence="1 2" key="1">
    <citation type="submission" date="2014-04" db="EMBL/GenBank/DDBJ databases">
        <authorList>
            <consortium name="DOE Joint Genome Institute"/>
            <person name="Kuo A."/>
            <person name="Kohler A."/>
            <person name="Nagy L.G."/>
            <person name="Floudas D."/>
            <person name="Copeland A."/>
            <person name="Barry K.W."/>
            <person name="Cichocki N."/>
            <person name="Veneault-Fourrey C."/>
            <person name="LaButti K."/>
            <person name="Lindquist E.A."/>
            <person name="Lipzen A."/>
            <person name="Lundell T."/>
            <person name="Morin E."/>
            <person name="Murat C."/>
            <person name="Sun H."/>
            <person name="Tunlid A."/>
            <person name="Henrissat B."/>
            <person name="Grigoriev I.V."/>
            <person name="Hibbett D.S."/>
            <person name="Martin F."/>
            <person name="Nordberg H.P."/>
            <person name="Cantor M.N."/>
            <person name="Hua S.X."/>
        </authorList>
    </citation>
    <scope>NUCLEOTIDE SEQUENCE [LARGE SCALE GENOMIC DNA]</scope>
    <source>
        <strain evidence="1 2">Foug A</strain>
    </source>
</reference>
<gene>
    <name evidence="1" type="ORF">SCLCIDRAFT_20490</name>
</gene>
<proteinExistence type="predicted"/>
<dbReference type="InterPro" id="IPR040521">
    <property type="entry name" value="KDZ"/>
</dbReference>
<dbReference type="HOGENOM" id="CLU_114232_0_0_1"/>
<reference evidence="2" key="2">
    <citation type="submission" date="2015-01" db="EMBL/GenBank/DDBJ databases">
        <title>Evolutionary Origins and Diversification of the Mycorrhizal Mutualists.</title>
        <authorList>
            <consortium name="DOE Joint Genome Institute"/>
            <consortium name="Mycorrhizal Genomics Consortium"/>
            <person name="Kohler A."/>
            <person name="Kuo A."/>
            <person name="Nagy L.G."/>
            <person name="Floudas D."/>
            <person name="Copeland A."/>
            <person name="Barry K.W."/>
            <person name="Cichocki N."/>
            <person name="Veneault-Fourrey C."/>
            <person name="LaButti K."/>
            <person name="Lindquist E.A."/>
            <person name="Lipzen A."/>
            <person name="Lundell T."/>
            <person name="Morin E."/>
            <person name="Murat C."/>
            <person name="Riley R."/>
            <person name="Ohm R."/>
            <person name="Sun H."/>
            <person name="Tunlid A."/>
            <person name="Henrissat B."/>
            <person name="Grigoriev I.V."/>
            <person name="Hibbett D.S."/>
            <person name="Martin F."/>
        </authorList>
    </citation>
    <scope>NUCLEOTIDE SEQUENCE [LARGE SCALE GENOMIC DNA]</scope>
    <source>
        <strain evidence="2">Foug A</strain>
    </source>
</reference>
<dbReference type="PANTHER" id="PTHR33096:SF1">
    <property type="entry name" value="CXC1-LIKE CYSTEINE CLUSTER ASSOCIATED WITH KDZ TRANSPOSASES DOMAIN-CONTAINING PROTEIN"/>
    <property type="match status" value="1"/>
</dbReference>
<dbReference type="Proteomes" id="UP000053989">
    <property type="component" value="Unassembled WGS sequence"/>
</dbReference>
<dbReference type="Pfam" id="PF18758">
    <property type="entry name" value="KDZ"/>
    <property type="match status" value="1"/>
</dbReference>
<sequence length="209" mass="23292">MAMHAYGHEWACQLVYNPRLVAGLGLSDGEGTECLWSRLIKLIGIECSSSGKQQHHIWLIDHQAAAIGTEMHTDLGDWIKQRLCHGVQEQGRLAQDQIEEYGIDVEELKSQWASQKESQLSIQSHALAQLKKELNTMLALQADVDITEKAIQTTKNAIEKESAAPDTLSALANLERTHDHLITKVKVLYASLNIQTKFPELDGIGLDFI</sequence>
<dbReference type="OrthoDB" id="3364670at2759"/>